<sequence>MASPSVTPQRRARVDGPDTSDSEGGANAQSNKRRRLSDDGASGSEDEERPVLPNSFRRSPKGKGRARDAQEHHPGSIVRVTLTDFVTYTNAEFRPGPNLNMVIGPNGTGKSTLVCAICIGLGWSTSHLGRAKDIAEFVKHGKKSATIEIELKGDPARHSKNPVIMHKINRDGSAKSGTSKSVYLIDGKKSNNKAVQELARSFYIQVDNLCQFLPQDRVVEFAALSPVDLLKETQRAAAPEHMSQWHDELKTMGKGQRKALEDQQALIDDLKSKEGRQKSQEELVSRLRERNALQKKVQMLEKLKPFAVYQEKLNEYREARQKRKQADEDLRALQKKVQPNMAKINSKKQYLSQLQDVVKARQRLLIRTENDAERKRTLCEDTANKVEECNSKLEADKQNGRATKNTVNQIRHQIRDIERAQRNPPPDFDSVKMNEEIRAKTLRIREIENEMNDRQQEMESMKLQVHQRSTAMTELQAKRQDLESQAGRQRSKLHKISPDTATAWEWIESNRAKFAGEVYGPAVITCSVKNPRHASVVESVLGQSELLAFTVTSPQDFTMLQRELYTNQKLSSINIRSISRQLEQWQPPCDKAELERLGGESWVLDLIEGPPDVLAMLCDNSNVHATGWTSHDLDSRQWERLQGSAITSFVTPQNRYQIIRRREYGAAGTSTRVTPVKPARLLTDAPVDLQQEQEHEQRMIEMKGEVAELRKEVAGVAARYQTLEGERGQLSREKNDIEKDKQVKQKQLSEFNGLSTKLQNAQSKVNDAMAMRKEQSARRMNIINEQDQLCQERGQQALDYARAVDTLRSLHLQVLEAEIMQIEAKSDLEQLEANNAEDVHQLNLTQTEARELKATEAQLAERAQETLELAEALDEELQPEEKVLYQELMRPAPEEFIPEKLDMEIQSVQATLDMLHGGNENVIKEFEQRAQRIEELRQKLVRLEEDLSGLSAKITELRGRWEPELEEVVKNISDAFSENFHRIQCAGEVGIYKDDDYDQWAIQIKVKFRENEPLSLLDSHRQSGGERAVSTIFYLMALQSLARAPFRVVDEINQGMDPRNERLVHSRMVEIACAEHTSQYFLITPKLLNNLTYHENMKVHCIASGEYMPDDHQRLNFEHLAQQALALRAAQ</sequence>
<dbReference type="Gene3D" id="3.40.50.300">
    <property type="entry name" value="P-loop containing nucleotide triphosphate hydrolases"/>
    <property type="match status" value="2"/>
</dbReference>
<dbReference type="GO" id="GO:0030915">
    <property type="term" value="C:Smc5-Smc6 complex"/>
    <property type="evidence" value="ECO:0007669"/>
    <property type="project" value="TreeGrafter"/>
</dbReference>
<evidence type="ECO:0000256" key="4">
    <source>
        <dbReference type="ARBA" id="ARBA00018687"/>
    </source>
</evidence>
<comment type="similarity">
    <text evidence="3">Belongs to the SMC family. SMC5 subfamily.</text>
</comment>
<comment type="subcellular location">
    <subcellularLocation>
        <location evidence="2">Chromosome</location>
    </subcellularLocation>
    <subcellularLocation>
        <location evidence="1">Nucleus</location>
    </subcellularLocation>
</comment>
<evidence type="ECO:0000259" key="12">
    <source>
        <dbReference type="Pfam" id="PF02463"/>
    </source>
</evidence>
<dbReference type="PANTHER" id="PTHR45916">
    <property type="entry name" value="STRUCTURAL MAINTENANCE OF CHROMOSOMES PROTEIN 5"/>
    <property type="match status" value="1"/>
</dbReference>
<feature type="compositionally biased region" description="Basic and acidic residues" evidence="11">
    <location>
        <begin position="65"/>
        <end position="74"/>
    </location>
</feature>
<dbReference type="GO" id="GO:0000724">
    <property type="term" value="P:double-strand break repair via homologous recombination"/>
    <property type="evidence" value="ECO:0007669"/>
    <property type="project" value="TreeGrafter"/>
</dbReference>
<evidence type="ECO:0000256" key="11">
    <source>
        <dbReference type="SAM" id="MobiDB-lite"/>
    </source>
</evidence>
<keyword evidence="7" id="KW-0067">ATP-binding</keyword>
<evidence type="ECO:0000256" key="2">
    <source>
        <dbReference type="ARBA" id="ARBA00004286"/>
    </source>
</evidence>
<evidence type="ECO:0000256" key="1">
    <source>
        <dbReference type="ARBA" id="ARBA00004123"/>
    </source>
</evidence>
<reference evidence="13" key="1">
    <citation type="submission" date="2023-11" db="EMBL/GenBank/DDBJ databases">
        <authorList>
            <person name="Alioto T."/>
            <person name="Alioto T."/>
            <person name="Gomez Garrido J."/>
        </authorList>
    </citation>
    <scope>NUCLEOTIDE SEQUENCE</scope>
</reference>
<keyword evidence="6" id="KW-0547">Nucleotide-binding</keyword>
<evidence type="ECO:0000256" key="9">
    <source>
        <dbReference type="ARBA" id="ARBA00023242"/>
    </source>
</evidence>
<feature type="coiled-coil region" evidence="10">
    <location>
        <begin position="919"/>
        <end position="960"/>
    </location>
</feature>
<dbReference type="GO" id="GO:0003697">
    <property type="term" value="F:single-stranded DNA binding"/>
    <property type="evidence" value="ECO:0007669"/>
    <property type="project" value="TreeGrafter"/>
</dbReference>
<name>A0AAI9EET6_9PEZI</name>
<evidence type="ECO:0000256" key="3">
    <source>
        <dbReference type="ARBA" id="ARBA00010171"/>
    </source>
</evidence>
<keyword evidence="5" id="KW-0158">Chromosome</keyword>
<protein>
    <recommendedName>
        <fullName evidence="4">Structural maintenance of chromosomes protein 5</fullName>
    </recommendedName>
</protein>
<dbReference type="Pfam" id="PF02463">
    <property type="entry name" value="SMC_N"/>
    <property type="match status" value="1"/>
</dbReference>
<comment type="caution">
    <text evidence="13">The sequence shown here is derived from an EMBL/GenBank/DDBJ whole genome shotgun (WGS) entry which is preliminary data.</text>
</comment>
<feature type="domain" description="RecF/RecN/SMC N-terminal" evidence="12">
    <location>
        <begin position="77"/>
        <end position="1085"/>
    </location>
</feature>
<dbReference type="InterPro" id="IPR027417">
    <property type="entry name" value="P-loop_NTPase"/>
</dbReference>
<keyword evidence="8 10" id="KW-0175">Coiled coil</keyword>
<dbReference type="InterPro" id="IPR003395">
    <property type="entry name" value="RecF/RecN/SMC_N"/>
</dbReference>
<evidence type="ECO:0000256" key="10">
    <source>
        <dbReference type="SAM" id="Coils"/>
    </source>
</evidence>
<gene>
    <name evidence="13" type="ORF">LECACI_7A008975</name>
</gene>
<evidence type="ECO:0000256" key="7">
    <source>
        <dbReference type="ARBA" id="ARBA00022840"/>
    </source>
</evidence>
<evidence type="ECO:0000313" key="14">
    <source>
        <dbReference type="Proteomes" id="UP001296104"/>
    </source>
</evidence>
<keyword evidence="14" id="KW-1185">Reference proteome</keyword>
<feature type="region of interest" description="Disordered" evidence="11">
    <location>
        <begin position="1"/>
        <end position="76"/>
    </location>
</feature>
<feature type="coiled-coil region" evidence="10">
    <location>
        <begin position="692"/>
        <end position="778"/>
    </location>
</feature>
<dbReference type="FunFam" id="3.40.50.300:FF:001301">
    <property type="entry name" value="Structural maintenance of chromosomes 5"/>
    <property type="match status" value="1"/>
</dbReference>
<evidence type="ECO:0000256" key="5">
    <source>
        <dbReference type="ARBA" id="ARBA00022454"/>
    </source>
</evidence>
<dbReference type="SUPFAM" id="SSF52540">
    <property type="entry name" value="P-loop containing nucleoside triphosphate hydrolases"/>
    <property type="match status" value="1"/>
</dbReference>
<keyword evidence="9" id="KW-0539">Nucleus</keyword>
<dbReference type="Proteomes" id="UP001296104">
    <property type="component" value="Unassembled WGS sequence"/>
</dbReference>
<feature type="coiled-coil region" evidence="10">
    <location>
        <begin position="430"/>
        <end position="492"/>
    </location>
</feature>
<dbReference type="AlphaFoldDB" id="A0AAI9EET6"/>
<feature type="coiled-coil region" evidence="10">
    <location>
        <begin position="812"/>
        <end position="876"/>
    </location>
</feature>
<accession>A0AAI9EET6</accession>
<dbReference type="EMBL" id="CAVMBE010000095">
    <property type="protein sequence ID" value="CAK4033817.1"/>
    <property type="molecule type" value="Genomic_DNA"/>
</dbReference>
<organism evidence="13 14">
    <name type="scientific">Lecanosticta acicola</name>
    <dbReference type="NCBI Taxonomy" id="111012"/>
    <lineage>
        <taxon>Eukaryota</taxon>
        <taxon>Fungi</taxon>
        <taxon>Dikarya</taxon>
        <taxon>Ascomycota</taxon>
        <taxon>Pezizomycotina</taxon>
        <taxon>Dothideomycetes</taxon>
        <taxon>Dothideomycetidae</taxon>
        <taxon>Mycosphaerellales</taxon>
        <taxon>Mycosphaerellaceae</taxon>
        <taxon>Lecanosticta</taxon>
    </lineage>
</organism>
<dbReference type="GO" id="GO:0005524">
    <property type="term" value="F:ATP binding"/>
    <property type="evidence" value="ECO:0007669"/>
    <property type="project" value="UniProtKB-KW"/>
</dbReference>
<feature type="coiled-coil region" evidence="10">
    <location>
        <begin position="270"/>
        <end position="336"/>
    </location>
</feature>
<proteinExistence type="inferred from homology"/>
<evidence type="ECO:0000256" key="8">
    <source>
        <dbReference type="ARBA" id="ARBA00023054"/>
    </source>
</evidence>
<evidence type="ECO:0000313" key="13">
    <source>
        <dbReference type="EMBL" id="CAK4033817.1"/>
    </source>
</evidence>
<evidence type="ECO:0000256" key="6">
    <source>
        <dbReference type="ARBA" id="ARBA00022741"/>
    </source>
</evidence>
<dbReference type="GO" id="GO:0005634">
    <property type="term" value="C:nucleus"/>
    <property type="evidence" value="ECO:0007669"/>
    <property type="project" value="UniProtKB-SubCell"/>
</dbReference>
<dbReference type="PANTHER" id="PTHR45916:SF1">
    <property type="entry name" value="STRUCTURAL MAINTENANCE OF CHROMOSOMES PROTEIN 5"/>
    <property type="match status" value="1"/>
</dbReference>